<evidence type="ECO:0000313" key="9">
    <source>
        <dbReference type="Proteomes" id="UP000249590"/>
    </source>
</evidence>
<feature type="transmembrane region" description="Helical" evidence="7">
    <location>
        <begin position="287"/>
        <end position="305"/>
    </location>
</feature>
<feature type="transmembrane region" description="Helical" evidence="7">
    <location>
        <begin position="231"/>
        <end position="249"/>
    </location>
</feature>
<dbReference type="OrthoDB" id="5393513at2"/>
<keyword evidence="3" id="KW-1003">Cell membrane</keyword>
<name>A0A8B2NWG9_9HYPH</name>
<proteinExistence type="inferred from homology"/>
<dbReference type="Pfam" id="PF03601">
    <property type="entry name" value="Cons_hypoth698"/>
    <property type="match status" value="1"/>
</dbReference>
<evidence type="ECO:0000256" key="7">
    <source>
        <dbReference type="SAM" id="Phobius"/>
    </source>
</evidence>
<protein>
    <submittedName>
        <fullName evidence="8">YeiH family putative sulfate export transporter</fullName>
    </submittedName>
</protein>
<dbReference type="GO" id="GO:0005886">
    <property type="term" value="C:plasma membrane"/>
    <property type="evidence" value="ECO:0007669"/>
    <property type="project" value="UniProtKB-SubCell"/>
</dbReference>
<keyword evidence="6 7" id="KW-0472">Membrane</keyword>
<sequence>MTSLAVETVDAEPAGWRDRIRDVAPGLGLAAALAAVALPVARWSGSPLVSPMVLAMLAGIVIRNTVGIGDALGPGIRTALRPVLRFGIVLLGARLTFGELGAIGLPGIVVVSVALVSTFVFTKLAARALGVDAKLGELIAAGTSICGASAVLAVNTVTRAHDEDVAYAIACVTVFGSLSMVLFPLLMVPLGFTPETYGLWVGASVHEVAQAVGAGFAHGTVAGEFGTVAKLGRVILLAPLILTLGALAARRGGAMAGRAPIPWFVFGFVAVVALNSLVALPPVGVEGAQLASTVCLTMALGAMGLETDIAKLRLKGVRPLILGAAAWIFIAAVAGLLVMLVA</sequence>
<keyword evidence="5 7" id="KW-1133">Transmembrane helix</keyword>
<evidence type="ECO:0000313" key="8">
    <source>
        <dbReference type="EMBL" id="RAI00057.1"/>
    </source>
</evidence>
<evidence type="ECO:0000256" key="3">
    <source>
        <dbReference type="ARBA" id="ARBA00022475"/>
    </source>
</evidence>
<dbReference type="Proteomes" id="UP000249590">
    <property type="component" value="Unassembled WGS sequence"/>
</dbReference>
<dbReference type="EMBL" id="QHHQ01000004">
    <property type="protein sequence ID" value="RAI00057.1"/>
    <property type="molecule type" value="Genomic_DNA"/>
</dbReference>
<dbReference type="AlphaFoldDB" id="A0A8B2NWG9"/>
<dbReference type="InterPro" id="IPR018383">
    <property type="entry name" value="UPF0324_pro"/>
</dbReference>
<dbReference type="RefSeq" id="WP_111348611.1">
    <property type="nucleotide sequence ID" value="NZ_QHHQ01000004.1"/>
</dbReference>
<keyword evidence="4 7" id="KW-0812">Transmembrane</keyword>
<comment type="caution">
    <text evidence="8">The sequence shown here is derived from an EMBL/GenBank/DDBJ whole genome shotgun (WGS) entry which is preliminary data.</text>
</comment>
<dbReference type="PANTHER" id="PTHR30106:SF2">
    <property type="entry name" value="UPF0324 INNER MEMBRANE PROTEIN YEIH"/>
    <property type="match status" value="1"/>
</dbReference>
<dbReference type="PANTHER" id="PTHR30106">
    <property type="entry name" value="INNER MEMBRANE PROTEIN YEIH-RELATED"/>
    <property type="match status" value="1"/>
</dbReference>
<gene>
    <name evidence="8" type="ORF">DLJ53_20245</name>
</gene>
<evidence type="ECO:0000256" key="4">
    <source>
        <dbReference type="ARBA" id="ARBA00022692"/>
    </source>
</evidence>
<organism evidence="8 9">
    <name type="scientific">Acuticoccus sediminis</name>
    <dbReference type="NCBI Taxonomy" id="2184697"/>
    <lineage>
        <taxon>Bacteria</taxon>
        <taxon>Pseudomonadati</taxon>
        <taxon>Pseudomonadota</taxon>
        <taxon>Alphaproteobacteria</taxon>
        <taxon>Hyphomicrobiales</taxon>
        <taxon>Amorphaceae</taxon>
        <taxon>Acuticoccus</taxon>
    </lineage>
</organism>
<evidence type="ECO:0000256" key="1">
    <source>
        <dbReference type="ARBA" id="ARBA00004651"/>
    </source>
</evidence>
<comment type="subcellular location">
    <subcellularLocation>
        <location evidence="1">Cell membrane</location>
        <topology evidence="1">Multi-pass membrane protein</topology>
    </subcellularLocation>
</comment>
<feature type="transmembrane region" description="Helical" evidence="7">
    <location>
        <begin position="261"/>
        <end position="281"/>
    </location>
</feature>
<feature type="transmembrane region" description="Helical" evidence="7">
    <location>
        <begin position="23"/>
        <end position="42"/>
    </location>
</feature>
<feature type="transmembrane region" description="Helical" evidence="7">
    <location>
        <begin position="317"/>
        <end position="341"/>
    </location>
</feature>
<comment type="similarity">
    <text evidence="2">Belongs to the UPF0324 family.</text>
</comment>
<feature type="transmembrane region" description="Helical" evidence="7">
    <location>
        <begin position="103"/>
        <end position="126"/>
    </location>
</feature>
<accession>A0A8B2NWG9</accession>
<reference evidence="8 9" key="1">
    <citation type="submission" date="2018-05" db="EMBL/GenBank/DDBJ databases">
        <title>Acuticoccus sediminis sp. nov., isolated from deep-sea sediment of Indian Ocean.</title>
        <authorList>
            <person name="Liu X."/>
            <person name="Lai Q."/>
            <person name="Du Y."/>
            <person name="Sun F."/>
            <person name="Zhang X."/>
            <person name="Wang S."/>
            <person name="Shao Z."/>
        </authorList>
    </citation>
    <scope>NUCLEOTIDE SEQUENCE [LARGE SCALE GENOMIC DNA]</scope>
    <source>
        <strain evidence="8 9">PTG4-2</strain>
    </source>
</reference>
<evidence type="ECO:0000256" key="5">
    <source>
        <dbReference type="ARBA" id="ARBA00022989"/>
    </source>
</evidence>
<evidence type="ECO:0000256" key="6">
    <source>
        <dbReference type="ARBA" id="ARBA00023136"/>
    </source>
</evidence>
<feature type="transmembrane region" description="Helical" evidence="7">
    <location>
        <begin position="165"/>
        <end position="185"/>
    </location>
</feature>
<evidence type="ECO:0000256" key="2">
    <source>
        <dbReference type="ARBA" id="ARBA00007977"/>
    </source>
</evidence>
<keyword evidence="9" id="KW-1185">Reference proteome</keyword>